<keyword evidence="4" id="KW-1185">Reference proteome</keyword>
<dbReference type="STRING" id="298386.PBPRA0482"/>
<feature type="transmembrane region" description="Helical" evidence="1">
    <location>
        <begin position="132"/>
        <end position="150"/>
    </location>
</feature>
<feature type="domain" description="DUF2061" evidence="2">
    <location>
        <begin position="65"/>
        <end position="116"/>
    </location>
</feature>
<evidence type="ECO:0000313" key="3">
    <source>
        <dbReference type="EMBL" id="CAG18913.1"/>
    </source>
</evidence>
<keyword evidence="1" id="KW-1133">Transmembrane helix</keyword>
<feature type="transmembrane region" description="Helical" evidence="1">
    <location>
        <begin position="92"/>
        <end position="111"/>
    </location>
</feature>
<feature type="domain" description="DUF2061" evidence="2">
    <location>
        <begin position="131"/>
        <end position="180"/>
    </location>
</feature>
<dbReference type="HOGENOM" id="CLU_118564_0_0_6"/>
<feature type="transmembrane region" description="Helical" evidence="1">
    <location>
        <begin position="156"/>
        <end position="174"/>
    </location>
</feature>
<dbReference type="Proteomes" id="UP000000593">
    <property type="component" value="Chromosome 1"/>
</dbReference>
<evidence type="ECO:0000256" key="1">
    <source>
        <dbReference type="SAM" id="Phobius"/>
    </source>
</evidence>
<sequence>MCLNSSVYTLSHRWGLHIYWLNNLFASLPYLKLIAYIYQTNINNRILQLIIIRNNSGIKREDITMKKTISFAGLHFTVAFTVAYLLTGDLLIGSLIAMIEPIVNTVAFYFHEKAWQTKFLKKSHYSTPASKTISFAVIHFTIAFTVVYLLTGDALIGGMMAMIEPAINTVVYYFHERIWQRKEQQADHHNLLNIMVCQH</sequence>
<dbReference type="eggNOG" id="COG3205">
    <property type="taxonomic scope" value="Bacteria"/>
</dbReference>
<keyword evidence="1" id="KW-0472">Membrane</keyword>
<organism evidence="3 4">
    <name type="scientific">Photobacterium profundum (strain SS9)</name>
    <dbReference type="NCBI Taxonomy" id="298386"/>
    <lineage>
        <taxon>Bacteria</taxon>
        <taxon>Pseudomonadati</taxon>
        <taxon>Pseudomonadota</taxon>
        <taxon>Gammaproteobacteria</taxon>
        <taxon>Vibrionales</taxon>
        <taxon>Vibrionaceae</taxon>
        <taxon>Photobacterium</taxon>
    </lineage>
</organism>
<name>Q6LUW2_PHOPR</name>
<dbReference type="EMBL" id="CR378664">
    <property type="protein sequence ID" value="CAG18913.1"/>
    <property type="molecule type" value="Genomic_DNA"/>
</dbReference>
<proteinExistence type="predicted"/>
<keyword evidence="1" id="KW-0812">Transmembrane</keyword>
<dbReference type="KEGG" id="ppr:PBPRA0482"/>
<evidence type="ECO:0000313" key="4">
    <source>
        <dbReference type="Proteomes" id="UP000000593"/>
    </source>
</evidence>
<dbReference type="Pfam" id="PF09834">
    <property type="entry name" value="DUF2061"/>
    <property type="match status" value="2"/>
</dbReference>
<dbReference type="AlphaFoldDB" id="Q6LUW2"/>
<gene>
    <name evidence="3" type="primary">VP2647</name>
    <name evidence="3" type="ordered locus">PBPRA0482</name>
</gene>
<evidence type="ECO:0000259" key="2">
    <source>
        <dbReference type="Pfam" id="PF09834"/>
    </source>
</evidence>
<feature type="transmembrane region" description="Helical" evidence="1">
    <location>
        <begin position="20"/>
        <end position="38"/>
    </location>
</feature>
<protein>
    <submittedName>
        <fullName evidence="3">Hypothetical membrane protein</fullName>
    </submittedName>
</protein>
<dbReference type="InterPro" id="IPR018638">
    <property type="entry name" value="DUF2061_membrane"/>
</dbReference>
<accession>Q6LUW2</accession>
<feature type="transmembrane region" description="Helical" evidence="1">
    <location>
        <begin position="68"/>
        <end position="86"/>
    </location>
</feature>
<reference evidence="4" key="1">
    <citation type="journal article" date="2005" name="Science">
        <title>Life at depth: Photobacterium profundum genome sequence and expression analysis.</title>
        <authorList>
            <person name="Vezzi A."/>
            <person name="Campanaro S."/>
            <person name="D'Angelo M."/>
            <person name="Simonato F."/>
            <person name="Vitulo N."/>
            <person name="Lauro F.M."/>
            <person name="Cestaro A."/>
            <person name="Malacrida G."/>
            <person name="Simionati B."/>
            <person name="Cannata N."/>
            <person name="Romualdi C."/>
            <person name="Bartlett D.H."/>
            <person name="Valle G."/>
        </authorList>
    </citation>
    <scope>NUCLEOTIDE SEQUENCE [LARGE SCALE GENOMIC DNA]</scope>
    <source>
        <strain evidence="4">ATCC BAA-1253 / SS9</strain>
    </source>
</reference>